<keyword evidence="2" id="KW-1185">Reference proteome</keyword>
<sequence>MVKKLEMAIAFGRNMEVCDRILGERWECDRILRKTEVRSLLAIRFPVQ</sequence>
<dbReference type="AlphaFoldDB" id="A0A926VJG0"/>
<name>A0A926VJG0_9CYAN</name>
<reference evidence="1" key="1">
    <citation type="journal article" date="2015" name="ISME J.">
        <title>Draft Genome Sequence of Streptomyces incarnatus NRRL8089, which Produces the Nucleoside Antibiotic Sinefungin.</title>
        <authorList>
            <person name="Oshima K."/>
            <person name="Hattori M."/>
            <person name="Shimizu H."/>
            <person name="Fukuda K."/>
            <person name="Nemoto M."/>
            <person name="Inagaki K."/>
            <person name="Tamura T."/>
        </authorList>
    </citation>
    <scope>NUCLEOTIDE SEQUENCE</scope>
    <source>
        <strain evidence="1">FACHB-1375</strain>
    </source>
</reference>
<organism evidence="1 2">
    <name type="scientific">Aerosakkonema funiforme FACHB-1375</name>
    <dbReference type="NCBI Taxonomy" id="2949571"/>
    <lineage>
        <taxon>Bacteria</taxon>
        <taxon>Bacillati</taxon>
        <taxon>Cyanobacteriota</taxon>
        <taxon>Cyanophyceae</taxon>
        <taxon>Oscillatoriophycideae</taxon>
        <taxon>Aerosakkonematales</taxon>
        <taxon>Aerosakkonemataceae</taxon>
        <taxon>Aerosakkonema</taxon>
    </lineage>
</organism>
<dbReference type="EMBL" id="JACJPW010000094">
    <property type="protein sequence ID" value="MBD2184768.1"/>
    <property type="molecule type" value="Genomic_DNA"/>
</dbReference>
<accession>A0A926VJG0</accession>
<gene>
    <name evidence="1" type="ORF">H6G03_27475</name>
</gene>
<protein>
    <submittedName>
        <fullName evidence="1">Uncharacterized protein</fullName>
    </submittedName>
</protein>
<proteinExistence type="predicted"/>
<reference evidence="1" key="2">
    <citation type="submission" date="2020-08" db="EMBL/GenBank/DDBJ databases">
        <authorList>
            <person name="Chen M."/>
            <person name="Teng W."/>
            <person name="Zhao L."/>
            <person name="Hu C."/>
            <person name="Zhou Y."/>
            <person name="Han B."/>
            <person name="Song L."/>
            <person name="Shu W."/>
        </authorList>
    </citation>
    <scope>NUCLEOTIDE SEQUENCE</scope>
    <source>
        <strain evidence="1">FACHB-1375</strain>
    </source>
</reference>
<comment type="caution">
    <text evidence="1">The sequence shown here is derived from an EMBL/GenBank/DDBJ whole genome shotgun (WGS) entry which is preliminary data.</text>
</comment>
<dbReference type="Proteomes" id="UP000641646">
    <property type="component" value="Unassembled WGS sequence"/>
</dbReference>
<dbReference type="RefSeq" id="WP_190471799.1">
    <property type="nucleotide sequence ID" value="NZ_JACJPW010000094.1"/>
</dbReference>
<evidence type="ECO:0000313" key="1">
    <source>
        <dbReference type="EMBL" id="MBD2184768.1"/>
    </source>
</evidence>
<evidence type="ECO:0000313" key="2">
    <source>
        <dbReference type="Proteomes" id="UP000641646"/>
    </source>
</evidence>